<dbReference type="PROSITE" id="PS01124">
    <property type="entry name" value="HTH_ARAC_FAMILY_2"/>
    <property type="match status" value="1"/>
</dbReference>
<dbReference type="Pfam" id="PF12833">
    <property type="entry name" value="HTH_18"/>
    <property type="match status" value="1"/>
</dbReference>
<keyword evidence="1" id="KW-0805">Transcription regulation</keyword>
<dbReference type="Gene3D" id="1.10.10.60">
    <property type="entry name" value="Homeodomain-like"/>
    <property type="match status" value="1"/>
</dbReference>
<dbReference type="InterPro" id="IPR009057">
    <property type="entry name" value="Homeodomain-like_sf"/>
</dbReference>
<dbReference type="InterPro" id="IPR037923">
    <property type="entry name" value="HTH-like"/>
</dbReference>
<evidence type="ECO:0000256" key="1">
    <source>
        <dbReference type="ARBA" id="ARBA00023015"/>
    </source>
</evidence>
<proteinExistence type="predicted"/>
<accession>A0ABW3Q5C9</accession>
<name>A0ABW3Q5C9_9BACT</name>
<dbReference type="PANTHER" id="PTHR43280:SF32">
    <property type="entry name" value="TRANSCRIPTIONAL REGULATORY PROTEIN"/>
    <property type="match status" value="1"/>
</dbReference>
<dbReference type="RefSeq" id="WP_265989601.1">
    <property type="nucleotide sequence ID" value="NZ_CP110973.1"/>
</dbReference>
<evidence type="ECO:0000313" key="5">
    <source>
        <dbReference type="EMBL" id="MFD1140336.1"/>
    </source>
</evidence>
<dbReference type="PRINTS" id="PR00032">
    <property type="entry name" value="HTHARAC"/>
</dbReference>
<dbReference type="InterPro" id="IPR003313">
    <property type="entry name" value="AraC-bd"/>
</dbReference>
<dbReference type="InterPro" id="IPR020449">
    <property type="entry name" value="Tscrpt_reg_AraC-type_HTH"/>
</dbReference>
<comment type="caution">
    <text evidence="5">The sequence shown here is derived from an EMBL/GenBank/DDBJ whole genome shotgun (WGS) entry which is preliminary data.</text>
</comment>
<dbReference type="SUPFAM" id="SSF46689">
    <property type="entry name" value="Homeodomain-like"/>
    <property type="match status" value="1"/>
</dbReference>
<evidence type="ECO:0000256" key="2">
    <source>
        <dbReference type="ARBA" id="ARBA00023125"/>
    </source>
</evidence>
<dbReference type="SUPFAM" id="SSF51215">
    <property type="entry name" value="Regulatory protein AraC"/>
    <property type="match status" value="1"/>
</dbReference>
<keyword evidence="3" id="KW-0804">Transcription</keyword>
<evidence type="ECO:0000313" key="6">
    <source>
        <dbReference type="Proteomes" id="UP001597116"/>
    </source>
</evidence>
<dbReference type="InterPro" id="IPR018060">
    <property type="entry name" value="HTH_AraC"/>
</dbReference>
<feature type="domain" description="HTH araC/xylS-type" evidence="4">
    <location>
        <begin position="193"/>
        <end position="291"/>
    </location>
</feature>
<organism evidence="5 6">
    <name type="scientific">Larkinella insperata</name>
    <dbReference type="NCBI Taxonomy" id="332158"/>
    <lineage>
        <taxon>Bacteria</taxon>
        <taxon>Pseudomonadati</taxon>
        <taxon>Bacteroidota</taxon>
        <taxon>Cytophagia</taxon>
        <taxon>Cytophagales</taxon>
        <taxon>Spirosomataceae</taxon>
        <taxon>Larkinella</taxon>
    </lineage>
</organism>
<dbReference type="Proteomes" id="UP001597116">
    <property type="component" value="Unassembled WGS sequence"/>
</dbReference>
<keyword evidence="2" id="KW-0238">DNA-binding</keyword>
<dbReference type="PANTHER" id="PTHR43280">
    <property type="entry name" value="ARAC-FAMILY TRANSCRIPTIONAL REGULATOR"/>
    <property type="match status" value="1"/>
</dbReference>
<dbReference type="Pfam" id="PF02311">
    <property type="entry name" value="AraC_binding"/>
    <property type="match status" value="1"/>
</dbReference>
<dbReference type="EMBL" id="JBHTLP010000002">
    <property type="protein sequence ID" value="MFD1140336.1"/>
    <property type="molecule type" value="Genomic_DNA"/>
</dbReference>
<reference evidence="6" key="1">
    <citation type="journal article" date="2019" name="Int. J. Syst. Evol. Microbiol.">
        <title>The Global Catalogue of Microorganisms (GCM) 10K type strain sequencing project: providing services to taxonomists for standard genome sequencing and annotation.</title>
        <authorList>
            <consortium name="The Broad Institute Genomics Platform"/>
            <consortium name="The Broad Institute Genome Sequencing Center for Infectious Disease"/>
            <person name="Wu L."/>
            <person name="Ma J."/>
        </authorList>
    </citation>
    <scope>NUCLEOTIDE SEQUENCE [LARGE SCALE GENOMIC DNA]</scope>
    <source>
        <strain evidence="6">CCUG 55608</strain>
    </source>
</reference>
<keyword evidence="6" id="KW-1185">Reference proteome</keyword>
<protein>
    <submittedName>
        <fullName evidence="5">AraC family transcriptional regulator</fullName>
    </submittedName>
</protein>
<evidence type="ECO:0000259" key="4">
    <source>
        <dbReference type="PROSITE" id="PS01124"/>
    </source>
</evidence>
<sequence>MNPIRTDHEIPRYALNPLDGAGNSMFQVVEGTGQLPSQQDALLIPHRKDYYFLAYVRDGNTRHWVDMTPYTLKPQTFYFTIPHQVHLKEEVGPMYGTLVAFTEEFLALDDNRLLKKLPIIQNPYNGHELLLSARDIAFVEETLAKMTAEYQYPADWQHEMASAHLRVLLIYLSRLYTEQFTQAQQQVDRQLVKRFQSLVEARFKELHQVADYADLLHLSAGHLSETIKQQSGKTAIELIHERLVLEAKRLLFHTDHSVKEITARLGFEDASYFNRFFKRLTTRTPVEYRTSIREMYH</sequence>
<dbReference type="SMART" id="SM00342">
    <property type="entry name" value="HTH_ARAC"/>
    <property type="match status" value="1"/>
</dbReference>
<gene>
    <name evidence="5" type="ORF">ACFQ4C_04420</name>
</gene>
<evidence type="ECO:0000256" key="3">
    <source>
        <dbReference type="ARBA" id="ARBA00023163"/>
    </source>
</evidence>